<keyword evidence="4" id="KW-1185">Reference proteome</keyword>
<dbReference type="SMART" id="SM00736">
    <property type="entry name" value="CADG"/>
    <property type="match status" value="2"/>
</dbReference>
<evidence type="ECO:0000259" key="2">
    <source>
        <dbReference type="PROSITE" id="PS50268"/>
    </source>
</evidence>
<feature type="compositionally biased region" description="Low complexity" evidence="1">
    <location>
        <begin position="3670"/>
        <end position="3680"/>
    </location>
</feature>
<protein>
    <recommendedName>
        <fullName evidence="2">Cadherin domain-containing protein</fullName>
    </recommendedName>
</protein>
<dbReference type="InterPro" id="IPR002126">
    <property type="entry name" value="Cadherin-like_dom"/>
</dbReference>
<dbReference type="InterPro" id="IPR006644">
    <property type="entry name" value="Cadg"/>
</dbReference>
<dbReference type="Gene3D" id="2.60.40.10">
    <property type="entry name" value="Immunoglobulins"/>
    <property type="match status" value="4"/>
</dbReference>
<dbReference type="Pfam" id="PF17803">
    <property type="entry name" value="Cadherin_4"/>
    <property type="match status" value="3"/>
</dbReference>
<dbReference type="Pfam" id="PF05345">
    <property type="entry name" value="He_PIG"/>
    <property type="match status" value="2"/>
</dbReference>
<dbReference type="GO" id="GO:0005509">
    <property type="term" value="F:calcium ion binding"/>
    <property type="evidence" value="ECO:0007669"/>
    <property type="project" value="InterPro"/>
</dbReference>
<comment type="caution">
    <text evidence="3">The sequence shown here is derived from an EMBL/GenBank/DDBJ whole genome shotgun (WGS) entry which is preliminary data.</text>
</comment>
<feature type="compositionally biased region" description="Low complexity" evidence="1">
    <location>
        <begin position="1500"/>
        <end position="1512"/>
    </location>
</feature>
<feature type="compositionally biased region" description="Gly residues" evidence="1">
    <location>
        <begin position="3681"/>
        <end position="3692"/>
    </location>
</feature>
<evidence type="ECO:0000313" key="4">
    <source>
        <dbReference type="Proteomes" id="UP000480854"/>
    </source>
</evidence>
<dbReference type="SUPFAM" id="SSF49313">
    <property type="entry name" value="Cadherin-like"/>
    <property type="match status" value="2"/>
</dbReference>
<dbReference type="InterPro" id="IPR040853">
    <property type="entry name" value="RapA2_cadherin-like"/>
</dbReference>
<feature type="region of interest" description="Disordered" evidence="1">
    <location>
        <begin position="3651"/>
        <end position="3748"/>
    </location>
</feature>
<name>A0A9W7TYX3_9PROT</name>
<dbReference type="EMBL" id="QOKW01000008">
    <property type="protein sequence ID" value="KAA0680586.1"/>
    <property type="molecule type" value="Genomic_DNA"/>
</dbReference>
<feature type="domain" description="Cadherin" evidence="2">
    <location>
        <begin position="3107"/>
        <end position="3221"/>
    </location>
</feature>
<reference evidence="3 4" key="1">
    <citation type="submission" date="2018-07" db="EMBL/GenBank/DDBJ databases">
        <title>Genome sequence of Azospirillum sp. ATCC 49961.</title>
        <authorList>
            <person name="Sant'Anna F.H."/>
            <person name="Baldani J.I."/>
            <person name="Zilli J.E."/>
            <person name="Reis V.M."/>
            <person name="Hartmann A."/>
            <person name="Cruz L."/>
            <person name="de Souza E.M."/>
            <person name="de Oliveira Pedrosa F."/>
            <person name="Passaglia L.M.P."/>
        </authorList>
    </citation>
    <scope>NUCLEOTIDE SEQUENCE [LARGE SCALE GENOMIC DNA]</scope>
    <source>
        <strain evidence="3 4">ATCC 49961</strain>
    </source>
</reference>
<dbReference type="NCBIfam" id="TIGR01965">
    <property type="entry name" value="VCBS_repeat"/>
    <property type="match status" value="10"/>
</dbReference>
<feature type="compositionally biased region" description="Low complexity" evidence="1">
    <location>
        <begin position="3446"/>
        <end position="3459"/>
    </location>
</feature>
<organism evidence="3 4">
    <name type="scientific">Roseomonas genomospecies 6</name>
    <dbReference type="NCBI Taxonomy" id="214106"/>
    <lineage>
        <taxon>Bacteria</taxon>
        <taxon>Pseudomonadati</taxon>
        <taxon>Pseudomonadota</taxon>
        <taxon>Alphaproteobacteria</taxon>
        <taxon>Acetobacterales</taxon>
        <taxon>Roseomonadaceae</taxon>
        <taxon>Roseomonas</taxon>
    </lineage>
</organism>
<dbReference type="Proteomes" id="UP000480854">
    <property type="component" value="Unassembled WGS sequence"/>
</dbReference>
<feature type="compositionally biased region" description="Gly residues" evidence="1">
    <location>
        <begin position="3658"/>
        <end position="3669"/>
    </location>
</feature>
<evidence type="ECO:0000313" key="3">
    <source>
        <dbReference type="EMBL" id="KAA0680586.1"/>
    </source>
</evidence>
<sequence length="3778" mass="375564">MTVAYPAVGGATASDWNGAITVTVVVEDLGNLGSRPATLEGDANDAATGNGDYAYVDTSAGSTDAKLKTTRSFVVTVTPVNDTPAAAITGTYAVDEDGSLALGTGLSVSDGLDVPFGGVANATVSVTVGVAHGTLTLGGATGTLTGSNGAATLTLSGTLADVNAALQRLTYAPARDYSGTDTLTLTVNDGGNGGTGALSHTATKAITVNPVSDTPNLTINGTLNPSVAVTVTGNEDSDIALATVIGETDTLGVDETISFKLDGIPAGWVVKDNGTPLTLVANGDGTFNTGVLTGGTLATLTIRPPQDWNAQQPGKTASTLTVTAYSSDQGATAATRTGTIILNVAPVSDDTVPTNDTDSLTEDTASVSKTAATGVLSNDSDVDLEQTLSVQGVAAGATATALTDGTGVGSAVTGSWGRLTLNADGSYTYQLDTASVQFLRDGQTRTDVFTYTVNDTGKLGAAKTATLTVTINGLNDAPVVDLNGTVAGTGTTLTYTEVDGTDSGTGSALWPLATLSDPDSGKLASLTITAGNILDGNAEVLRIGGTDFALATSTGAPVTVTAGTTNFHVNVAASGTGATVTITPAGGGAMALADTAALLAGITYRDTSDKPNTGSTRGFAVQVTDAGSNDDGTPAGTGLASNTAAATVTVVTTNEAPVVDLNGAAAGSDNAITYAEVANGTEPELAIASAGTLTDIDNANLARMVLTVGSVADGAREFLTIGGTRFAIGTDVTAQMVDAGALGRFSVTIATVGGDRQVDIRALGAGSTATVDTKADFASLLQGITYSNTSDNPSGTRTVKVQVTDAGTDDAIAADDERGSNLPVTTISFVAANDQPRFSGSYQDRTVRENAVNVTGGAPVALIGNPAAVTLNDADSPNYVGGSVTVSGLAADDLLSLPATVTAVEGAVRLSGGTSVQVYSGGDWRSIGTLSGGNGATLTIAIDGADAATHGTVANVERVIEALTYQNGSDRPTPGPRTLTITVNDGGSGVAGATTLALTVVPENDRPVIGNFGSSGPTFTEDGAAVLLDADATLRDADIGDASGGPNDYRGVTLTFQRSGGTPNADDRFGFGGNAATANSIYAVGTELRLANGTADPSDDVVIGSIDTTTAGRLRITLGGAAAVTQDVASRVVQAVTYTNLSENVDGVSAGPVSIDLTVDDRNGTAQVDQGDGGALTATSATSVTVVPVNEPIRTGAAPVLTQVAYAENAAPQRLFNDAAVTITDNDNATFNGGVVTASFTGGGQASDRLVVVGSGDAASNWISVSGSDVLWDADGAGSGVAVVIGTLSGGTDANTPLAIALNGNAVPAAVLALIRQIAFANGSDDPVGGAGAIRTVSMDVRNGAVGAATTQTATGLFTNTVLVTPENDAPVIGRADGSTILGTTITEWNGTGTYSNSGDTVASLVALLGADARDADNRAGGVGTPTDGLGLAVTGVLNTDGRWQYSTDGTTWTDIPTGTSATAALLLNPTDRVRFVPTALFNGDAGARLTLKLWDRTSNGTDTTADDANTTDGDRNKGDNDQFSGTTVVLTARVGAVNDAPVNTVPTTLTGIKEDTAFTFSGSNAFSITDVDVNENPDVANRTLTVTLTAQNGVLTLGDAASRAGVAFTSGDGVADATVTATGTLATLQALLASVTYKGNAHFNGTDSITITTNDRGNYGSGGALQDVDTVTFTVQAVNDAPTATSTATVTLAPVAEDIDGTANSGSTVGDLFAARLSDAPDAVTGGSSANGFAGIAIVAGTADAAKGQWQYRIGGSGAWIDVGDRTLGTALLLGSGDRLRFQPAGDFNGPAPQLGLRLVEDGGAALVGGTVVDLGGATATGGESRYSDAANQLTLATSVTAVNDRPVVTGSGPVAIAVTEDSAPAGATFASLLTGRYTDATDDQTTKGGSADATALSFVAVVGNASVAGQGTWQYLANGTTWTDIPATGLSAASALVLDAATQVRFVPAADFHGTPGALTLRLADGSANPVTASGSASDLKDLSVNGGTGQTGRWSVASIDLQPTVANVNDAPTASGTATLPAIAEDTPAASIPGATVASLFGPLYGDAADDRTGTTGGADASTQALAGIAIVGNAATAAQGQWFYSTDGTAWTALPAGLSDTNALVLPTTASLRFVPVADWNGTPGGLAVRLSDATVGGAAAGQTLSIGGTSPWSATTVTLGTAVTAVEDAIEAANDTNGIAEDAAAPATGNVLANDFDRDSLGTIAPQTLYVTAIQGTGAASPIDTSANNSATVAGSYGTLTIKRDGSYSYTLDSSLDVIQQLRQGQTLNDEVFTYTVDDVLAADGSNVGSAAVSRTLSITITGVNDAPVAKPDTGAIQEDAATPAIGSVLTNDVEIDAGDPGAVTAVGFGTATGTVGTALAGGYGSLTLKADGTWSYAIDNGSPAVQALAAGETLTETFAYTVTDTAGVSSSSTLTITITGTNDTPVIGTQGTSGAVVEDTSSPTLTSGGTIAFTDLDLTDSHTVTVGTPTVSGSTGIPNGFVPAGGFGTLTASVVEDATDASNAGQVNWTFTVDNAAVQGLAAGEVVTQVYTLTLKDPSGATVTRDVTITITGTNDAPVIGAGKTAGAVTEDADTPTLTDTGTIAFTDLDLSNSHTVTVGTATVSASAGVPSGFVPSGGFGTLTASIVEDVTDLGNTARIDWTFTVDNAAVQSLAAGETVTQVYTLTLKDVSGATVTRDVTITITGTNDTPVIGTGKTAGAVTEDADKPTLTDTGTIAFTDVDLSNTHTVTVGTAAVSTSTGVPSGFVPAGGFGTLTASIVEDTTDLSGVGQVSWTFTVDNAAVQGLAAGEVVTQVYTLTLKDPSGATVTRDVTVTITGTNDVPVIGTQGTSGAVVEDASSPALTSGDTIVFTDVDLSNTHTVTVGTPTVSASAGVPSGFAPAGGFGVLTANIVEDVTDLGNTARIDWTFTVDNAAVQGLAAGEVVTQVYTLTLKDVSGATVTRDVTITITGTNDMPVIGTGKTAGSVTEDADKPTLTDTGTIAFTDLDLSDTHTVAVGTATVSASAGVPSGFVPAGGFGVLTASVAENTTDLSGAGQVNWTFTVDNAAVQGLAAGEVVTQVYTLTLKDPSGATVTRDVTITITGTNDTPVVGMDKLTGAVTEDADSTTLTDTGIIDLGDTDLSDTHGVAVAFTATTGSAQLGTLTAIVRTDSSGTGTGGVIAWTYGVDNAAVQFLAAGQTVTETYRLTVSDGKGGTVTRDVTVTITGTNDAPVIGPAKLTGAVTEDAGGGATLTDSGTVAFTDVDLTDAHSVTAVFVSTSGTGQLGVLTAVRTADTTGTGAGGQVTWTYTADNAALQFLRAGETLTETYAITVSDGKGGTVTRNVVIAITGTNDAPTVTGDPPAVSGNAGQEMALTVDRSRFADVDRGDSLTFTATLADGRPLPSWLSFDPATLTFRGTPPQDAAGTLALILRATDTAGASATLGVTFSITAEVPRADTPTPGTPTATTPTTPGTPPTTPTNGDSLITGTGNATPNAPLVTGTTPAGDGLTTGFTATPFTQVQAGDNGGFGAGAVNTASLLNRQGNGDLSTSAIFRQSSQANVELFLAGSVGNQTLLPQQQTSFQVPKNIFRHTNPNERLVYQATRPDGSPLPNWLQFDAQNLSFRGAPPTEARGALDIVIVAKDSRGNQAAAQFRVLVTQDLNTQTPVGNGRGEQPSGGEGRPQAQGQQPPGEGQGGNPIGNQGGEQDQPALQVPRDQRADAGAPDSMEGADAWTATDRNIADLAPSGATPPAGRASFSAQLHAAGRPGLLAEARSLLNALLVTDDRNAA</sequence>
<evidence type="ECO:0000256" key="1">
    <source>
        <dbReference type="SAM" id="MobiDB-lite"/>
    </source>
</evidence>
<feature type="region of interest" description="Disordered" evidence="1">
    <location>
        <begin position="1499"/>
        <end position="1524"/>
    </location>
</feature>
<proteinExistence type="predicted"/>
<dbReference type="PROSITE" id="PS50268">
    <property type="entry name" value="CADHERIN_2"/>
    <property type="match status" value="1"/>
</dbReference>
<dbReference type="GO" id="GO:0016020">
    <property type="term" value="C:membrane"/>
    <property type="evidence" value="ECO:0007669"/>
    <property type="project" value="InterPro"/>
</dbReference>
<dbReference type="InterPro" id="IPR013783">
    <property type="entry name" value="Ig-like_fold"/>
</dbReference>
<feature type="region of interest" description="Disordered" evidence="1">
    <location>
        <begin position="3441"/>
        <end position="3499"/>
    </location>
</feature>
<dbReference type="GO" id="GO:0007156">
    <property type="term" value="P:homophilic cell adhesion via plasma membrane adhesion molecules"/>
    <property type="evidence" value="ECO:0007669"/>
    <property type="project" value="InterPro"/>
</dbReference>
<dbReference type="InterPro" id="IPR010221">
    <property type="entry name" value="VCBS_dom"/>
</dbReference>
<feature type="compositionally biased region" description="Polar residues" evidence="1">
    <location>
        <begin position="3469"/>
        <end position="3482"/>
    </location>
</feature>
<accession>A0A9W7TYX3</accession>
<dbReference type="InterPro" id="IPR015919">
    <property type="entry name" value="Cadherin-like_sf"/>
</dbReference>
<gene>
    <name evidence="3" type="ORF">DS843_12110</name>
</gene>